<evidence type="ECO:0000256" key="1">
    <source>
        <dbReference type="SAM" id="MobiDB-lite"/>
    </source>
</evidence>
<dbReference type="InterPro" id="IPR011037">
    <property type="entry name" value="Pyrv_Knase-like_insert_dom_sf"/>
</dbReference>
<dbReference type="GO" id="GO:0030151">
    <property type="term" value="F:molybdenum ion binding"/>
    <property type="evidence" value="ECO:0007669"/>
    <property type="project" value="InterPro"/>
</dbReference>
<dbReference type="SUPFAM" id="SSF141673">
    <property type="entry name" value="MOSC N-terminal domain-like"/>
    <property type="match status" value="1"/>
</dbReference>
<dbReference type="Pfam" id="PF03476">
    <property type="entry name" value="MOSC_N"/>
    <property type="match status" value="1"/>
</dbReference>
<evidence type="ECO:0000259" key="2">
    <source>
        <dbReference type="PROSITE" id="PS51340"/>
    </source>
</evidence>
<dbReference type="PANTHER" id="PTHR14237">
    <property type="entry name" value="MOLYBDOPTERIN COFACTOR SULFURASE MOSC"/>
    <property type="match status" value="1"/>
</dbReference>
<evidence type="ECO:0000313" key="3">
    <source>
        <dbReference type="EMBL" id="CAL1577148.1"/>
    </source>
</evidence>
<dbReference type="InterPro" id="IPR005302">
    <property type="entry name" value="MoCF_Sase_C"/>
</dbReference>
<dbReference type="GO" id="GO:0003824">
    <property type="term" value="F:catalytic activity"/>
    <property type="evidence" value="ECO:0007669"/>
    <property type="project" value="InterPro"/>
</dbReference>
<dbReference type="Proteomes" id="UP001497482">
    <property type="component" value="Chromosome 13"/>
</dbReference>
<keyword evidence="4" id="KW-1185">Reference proteome</keyword>
<dbReference type="InterPro" id="IPR005303">
    <property type="entry name" value="MOCOS_middle"/>
</dbReference>
<dbReference type="PANTHER" id="PTHR14237:SF19">
    <property type="entry name" value="MITOCHONDRIAL AMIDOXIME REDUCING COMPONENT 1"/>
    <property type="match status" value="1"/>
</dbReference>
<feature type="compositionally biased region" description="Basic and acidic residues" evidence="1">
    <location>
        <begin position="160"/>
        <end position="169"/>
    </location>
</feature>
<dbReference type="EMBL" id="OZ035835">
    <property type="protein sequence ID" value="CAL1577148.1"/>
    <property type="molecule type" value="Genomic_DNA"/>
</dbReference>
<dbReference type="Pfam" id="PF03473">
    <property type="entry name" value="MOSC"/>
    <property type="match status" value="1"/>
</dbReference>
<evidence type="ECO:0000313" key="4">
    <source>
        <dbReference type="Proteomes" id="UP001497482"/>
    </source>
</evidence>
<name>A0AAV2JLU5_KNICA</name>
<dbReference type="SUPFAM" id="SSF50800">
    <property type="entry name" value="PK beta-barrel domain-like"/>
    <property type="match status" value="1"/>
</dbReference>
<dbReference type="GO" id="GO:0030170">
    <property type="term" value="F:pyridoxal phosphate binding"/>
    <property type="evidence" value="ECO:0007669"/>
    <property type="project" value="InterPro"/>
</dbReference>
<reference evidence="3 4" key="1">
    <citation type="submission" date="2024-04" db="EMBL/GenBank/DDBJ databases">
        <authorList>
            <person name="Waldvogel A.-M."/>
            <person name="Schoenle A."/>
        </authorList>
    </citation>
    <scope>NUCLEOTIDE SEQUENCE [LARGE SCALE GENOMIC DNA]</scope>
</reference>
<sequence length="324" mass="36302">MERSEERDVEETGASPALRSAHVFDPGVSICWTRAPHQVRQWPLGAHGLLYDRGWMVVNVNGVCLSQKREPRLCLIRPEVQLQRDTLLLRAPGMESLSVPLEANAQSQVCQSRVCGDRVETQDCGEAAADWLSDFLGQTCRLIRLNSGFTRDAKKKKRTKQQESSREDAASSPLSLVNEAQYLMINRTSAEHIHRIIHNRDDLTSDQNLFLDVDNVVSRFRANLVVSAATAFKEDEWSQLTITNTVFTVTGKCSRCHMVGINQETGDRTMEPLRTLSVYRDQGKVTFGVYLSHQLPQDSSRTTVLRVGSRVQPQTISSPGPDPV</sequence>
<proteinExistence type="predicted"/>
<feature type="region of interest" description="Disordered" evidence="1">
    <location>
        <begin position="153"/>
        <end position="172"/>
    </location>
</feature>
<accession>A0AAV2JLU5</accession>
<dbReference type="AlphaFoldDB" id="A0AAV2JLU5"/>
<organism evidence="3 4">
    <name type="scientific">Knipowitschia caucasica</name>
    <name type="common">Caucasian dwarf goby</name>
    <name type="synonym">Pomatoschistus caucasicus</name>
    <dbReference type="NCBI Taxonomy" id="637954"/>
    <lineage>
        <taxon>Eukaryota</taxon>
        <taxon>Metazoa</taxon>
        <taxon>Chordata</taxon>
        <taxon>Craniata</taxon>
        <taxon>Vertebrata</taxon>
        <taxon>Euteleostomi</taxon>
        <taxon>Actinopterygii</taxon>
        <taxon>Neopterygii</taxon>
        <taxon>Teleostei</taxon>
        <taxon>Neoteleostei</taxon>
        <taxon>Acanthomorphata</taxon>
        <taxon>Gobiaria</taxon>
        <taxon>Gobiiformes</taxon>
        <taxon>Gobioidei</taxon>
        <taxon>Gobiidae</taxon>
        <taxon>Gobiinae</taxon>
        <taxon>Knipowitschia</taxon>
    </lineage>
</organism>
<dbReference type="PROSITE" id="PS51340">
    <property type="entry name" value="MOSC"/>
    <property type="match status" value="1"/>
</dbReference>
<gene>
    <name evidence="3" type="ORF">KC01_LOCUS8531</name>
</gene>
<feature type="domain" description="MOSC" evidence="2">
    <location>
        <begin position="130"/>
        <end position="314"/>
    </location>
</feature>
<protein>
    <recommendedName>
        <fullName evidence="2">MOSC domain-containing protein</fullName>
    </recommendedName>
</protein>